<gene>
    <name evidence="8" type="primary">csxA_3</name>
    <name evidence="8" type="ORF">SMSP2_01967</name>
</gene>
<evidence type="ECO:0000256" key="5">
    <source>
        <dbReference type="ARBA" id="ARBA00023295"/>
    </source>
</evidence>
<evidence type="ECO:0000313" key="8">
    <source>
        <dbReference type="EMBL" id="AQQ71591.1"/>
    </source>
</evidence>
<feature type="domain" description="Beta-mannosidase-like galactose-binding" evidence="7">
    <location>
        <begin position="41"/>
        <end position="185"/>
    </location>
</feature>
<reference evidence="9" key="1">
    <citation type="submission" date="2017-02" db="EMBL/GenBank/DDBJ databases">
        <title>Comparative genomics and description of representatives of a novel lineage of planctomycetes thriving in anoxic sediments.</title>
        <authorList>
            <person name="Spring S."/>
            <person name="Bunk B."/>
            <person name="Sproer C."/>
        </authorList>
    </citation>
    <scope>NUCLEOTIDE SEQUENCE [LARGE SCALE GENOMIC DNA]</scope>
    <source>
        <strain evidence="9">SM-Chi-D1</strain>
    </source>
</reference>
<dbReference type="STRING" id="1851148.SMSP2_01967"/>
<evidence type="ECO:0000256" key="3">
    <source>
        <dbReference type="ARBA" id="ARBA00012754"/>
    </source>
</evidence>
<dbReference type="InterPro" id="IPR013783">
    <property type="entry name" value="Ig-like_fold"/>
</dbReference>
<dbReference type="InterPro" id="IPR017853">
    <property type="entry name" value="GH"/>
</dbReference>
<dbReference type="KEGG" id="pbas:SMSP2_01967"/>
<dbReference type="EC" id="3.2.1.25" evidence="3"/>
<dbReference type="RefSeq" id="WP_146683755.1">
    <property type="nucleotide sequence ID" value="NZ_CP019646.1"/>
</dbReference>
<accession>A0A1Q2MFY0</accession>
<dbReference type="SUPFAM" id="SSF51445">
    <property type="entry name" value="(Trans)glycosidases"/>
    <property type="match status" value="1"/>
</dbReference>
<organism evidence="8 9">
    <name type="scientific">Limihaloglobus sulfuriphilus</name>
    <dbReference type="NCBI Taxonomy" id="1851148"/>
    <lineage>
        <taxon>Bacteria</taxon>
        <taxon>Pseudomonadati</taxon>
        <taxon>Planctomycetota</taxon>
        <taxon>Phycisphaerae</taxon>
        <taxon>Sedimentisphaerales</taxon>
        <taxon>Sedimentisphaeraceae</taxon>
        <taxon>Limihaloglobus</taxon>
    </lineage>
</organism>
<dbReference type="EMBL" id="CP019646">
    <property type="protein sequence ID" value="AQQ71591.1"/>
    <property type="molecule type" value="Genomic_DNA"/>
</dbReference>
<dbReference type="PANTHER" id="PTHR43730:SF1">
    <property type="entry name" value="BETA-MANNOSIDASE"/>
    <property type="match status" value="1"/>
</dbReference>
<dbReference type="Pfam" id="PF22666">
    <property type="entry name" value="Glyco_hydro_2_N2"/>
    <property type="match status" value="1"/>
</dbReference>
<keyword evidence="5 8" id="KW-0326">Glycosidase</keyword>
<dbReference type="AlphaFoldDB" id="A0A1Q2MFY0"/>
<dbReference type="Gene3D" id="3.20.20.80">
    <property type="entry name" value="Glycosidases"/>
    <property type="match status" value="1"/>
</dbReference>
<dbReference type="SUPFAM" id="SSF49303">
    <property type="entry name" value="beta-Galactosidase/glucuronidase domain"/>
    <property type="match status" value="1"/>
</dbReference>
<dbReference type="OrthoDB" id="9801077at2"/>
<evidence type="ECO:0000313" key="9">
    <source>
        <dbReference type="Proteomes" id="UP000188181"/>
    </source>
</evidence>
<proteinExistence type="inferred from homology"/>
<dbReference type="InterPro" id="IPR008979">
    <property type="entry name" value="Galactose-bd-like_sf"/>
</dbReference>
<dbReference type="PANTHER" id="PTHR43730">
    <property type="entry name" value="BETA-MANNOSIDASE"/>
    <property type="match status" value="1"/>
</dbReference>
<dbReference type="Gene3D" id="2.60.40.10">
    <property type="entry name" value="Immunoglobulins"/>
    <property type="match status" value="1"/>
</dbReference>
<name>A0A1Q2MFY0_9BACT</name>
<comment type="catalytic activity">
    <reaction evidence="1">
        <text>Hydrolysis of terminal, non-reducing beta-D-mannose residues in beta-D-mannosides.</text>
        <dbReference type="EC" id="3.2.1.25"/>
    </reaction>
</comment>
<sequence>MRNCVHDLSTLNWTLTGYLPNQWDLCSSAELGENLDADVRGIPAAVPCSVQKSLLDAGLIPDWNQGDNYRLCEWVENRQWLFETQLPQEWLSSSTRHMLKIDGLDYKGRIFVNSTQVYSFDNAFVSHEVELTRYLEKSNNTLQIIFDCPPRWLGQYGYTSKINDWKPRYNYTWDWTRRLVQTGIFGPISIEGFDSVYVRSVISYTDYDYQSGTGEVCVSFDAQSDSDVYAEISLFDGNQTVFSRKHPIDGGVFSAGRLKVSSWWPNGLGHQKLYRLRIRIYDGSGNLVKEVSERVGFKKISWKNCHSTPAECDPWICRVNGRDMFIQGVNWTPILPNYADLREEDYFLRLNHYKEMGFNLIRIWGGGVKEPDCLYEICDELGLMVWQEFPLSSSGIDNSPPREKAAIEVITETAVSYLKRLQRHVSISVWCGGNELQTALDGSPGIGLPLDSTHPMLESLEEAVMLFDPQRRFMPTSPIGPRFNAHEESFNQNLHWNVHGPWKAKGYTLDQWQNYWQDEDSHFRAEMGIPGPSSADIITKYKGSFEPLPVSLENPLWSASSWWIEDQEFIDEHGRCPSSIEQYVQWGQKRQADYLCTALNIYKSKFPRVGGFIIWMGHDSYPCPANTSLIDFEGNLKPAAVRLKDILLKPANRVECEVNVL</sequence>
<evidence type="ECO:0000256" key="2">
    <source>
        <dbReference type="ARBA" id="ARBA00007401"/>
    </source>
</evidence>
<evidence type="ECO:0000259" key="6">
    <source>
        <dbReference type="Pfam" id="PF00703"/>
    </source>
</evidence>
<evidence type="ECO:0000256" key="1">
    <source>
        <dbReference type="ARBA" id="ARBA00000829"/>
    </source>
</evidence>
<dbReference type="InterPro" id="IPR036156">
    <property type="entry name" value="Beta-gal/glucu_dom_sf"/>
</dbReference>
<comment type="similarity">
    <text evidence="2">Belongs to the glycosyl hydrolase 2 family.</text>
</comment>
<keyword evidence="4 8" id="KW-0378">Hydrolase</keyword>
<dbReference type="InterPro" id="IPR054593">
    <property type="entry name" value="Beta-mannosidase-like_N2"/>
</dbReference>
<dbReference type="GO" id="GO:0006516">
    <property type="term" value="P:glycoprotein catabolic process"/>
    <property type="evidence" value="ECO:0007669"/>
    <property type="project" value="TreeGrafter"/>
</dbReference>
<dbReference type="SUPFAM" id="SSF49785">
    <property type="entry name" value="Galactose-binding domain-like"/>
    <property type="match status" value="1"/>
</dbReference>
<dbReference type="Pfam" id="PF00703">
    <property type="entry name" value="Glyco_hydro_2"/>
    <property type="match status" value="1"/>
</dbReference>
<evidence type="ECO:0000259" key="7">
    <source>
        <dbReference type="Pfam" id="PF22666"/>
    </source>
</evidence>
<dbReference type="Proteomes" id="UP000188181">
    <property type="component" value="Chromosome"/>
</dbReference>
<dbReference type="InterPro" id="IPR006102">
    <property type="entry name" value="Ig-like_GH2"/>
</dbReference>
<keyword evidence="9" id="KW-1185">Reference proteome</keyword>
<dbReference type="GO" id="GO:0004567">
    <property type="term" value="F:beta-mannosidase activity"/>
    <property type="evidence" value="ECO:0007669"/>
    <property type="project" value="UniProtKB-EC"/>
</dbReference>
<dbReference type="GO" id="GO:0005975">
    <property type="term" value="P:carbohydrate metabolic process"/>
    <property type="evidence" value="ECO:0007669"/>
    <property type="project" value="InterPro"/>
</dbReference>
<feature type="domain" description="Glycoside hydrolase family 2 immunoglobulin-like beta-sandwich" evidence="6">
    <location>
        <begin position="196"/>
        <end position="298"/>
    </location>
</feature>
<dbReference type="InterPro" id="IPR050887">
    <property type="entry name" value="Beta-mannosidase_GH2"/>
</dbReference>
<dbReference type="Gene3D" id="2.60.120.260">
    <property type="entry name" value="Galactose-binding domain-like"/>
    <property type="match status" value="1"/>
</dbReference>
<evidence type="ECO:0000256" key="4">
    <source>
        <dbReference type="ARBA" id="ARBA00022801"/>
    </source>
</evidence>
<protein>
    <recommendedName>
        <fullName evidence="3">beta-mannosidase</fullName>
        <ecNumber evidence="3">3.2.1.25</ecNumber>
    </recommendedName>
</protein>